<feature type="transmembrane region" description="Helical" evidence="2">
    <location>
        <begin position="48"/>
        <end position="66"/>
    </location>
</feature>
<protein>
    <recommendedName>
        <fullName evidence="4">Transmembrane protein</fullName>
    </recommendedName>
</protein>
<sequence>MEYFVYSNSHNYRSSGERDSEAEVDSKAECDRGGDGSGGVEDMKLSNIRLLLGSVIIVIALFAQFYKKRRSVTEETAAPTRGI</sequence>
<evidence type="ECO:0000313" key="3">
    <source>
        <dbReference type="EMBL" id="RHN43132.1"/>
    </source>
</evidence>
<dbReference type="EMBL" id="PSQE01000008">
    <property type="protein sequence ID" value="RHN43132.1"/>
    <property type="molecule type" value="Genomic_DNA"/>
</dbReference>
<keyword evidence="2" id="KW-0812">Transmembrane</keyword>
<proteinExistence type="predicted"/>
<feature type="region of interest" description="Disordered" evidence="1">
    <location>
        <begin position="1"/>
        <end position="39"/>
    </location>
</feature>
<keyword evidence="2" id="KW-0472">Membrane</keyword>
<feature type="compositionally biased region" description="Polar residues" evidence="1">
    <location>
        <begin position="1"/>
        <end position="14"/>
    </location>
</feature>
<evidence type="ECO:0008006" key="4">
    <source>
        <dbReference type="Google" id="ProtNLM"/>
    </source>
</evidence>
<feature type="compositionally biased region" description="Basic and acidic residues" evidence="1">
    <location>
        <begin position="15"/>
        <end position="34"/>
    </location>
</feature>
<keyword evidence="2" id="KW-1133">Transmembrane helix</keyword>
<reference evidence="3" key="1">
    <citation type="journal article" date="2018" name="Nat. Plants">
        <title>Whole-genome landscape of Medicago truncatula symbiotic genes.</title>
        <authorList>
            <person name="Pecrix Y."/>
            <person name="Gamas P."/>
            <person name="Carrere S."/>
        </authorList>
    </citation>
    <scope>NUCLEOTIDE SEQUENCE</scope>
    <source>
        <tissue evidence="3">Leaves</tissue>
    </source>
</reference>
<dbReference type="Gramene" id="rna49661">
    <property type="protein sequence ID" value="RHN43132.1"/>
    <property type="gene ID" value="gene49661"/>
</dbReference>
<dbReference type="AlphaFoldDB" id="A0A396GPU9"/>
<name>A0A396GPU9_MEDTR</name>
<comment type="caution">
    <text evidence="3">The sequence shown here is derived from an EMBL/GenBank/DDBJ whole genome shotgun (WGS) entry which is preliminary data.</text>
</comment>
<accession>A0A396GPU9</accession>
<organism evidence="3">
    <name type="scientific">Medicago truncatula</name>
    <name type="common">Barrel medic</name>
    <name type="synonym">Medicago tribuloides</name>
    <dbReference type="NCBI Taxonomy" id="3880"/>
    <lineage>
        <taxon>Eukaryota</taxon>
        <taxon>Viridiplantae</taxon>
        <taxon>Streptophyta</taxon>
        <taxon>Embryophyta</taxon>
        <taxon>Tracheophyta</taxon>
        <taxon>Spermatophyta</taxon>
        <taxon>Magnoliopsida</taxon>
        <taxon>eudicotyledons</taxon>
        <taxon>Gunneridae</taxon>
        <taxon>Pentapetalae</taxon>
        <taxon>rosids</taxon>
        <taxon>fabids</taxon>
        <taxon>Fabales</taxon>
        <taxon>Fabaceae</taxon>
        <taxon>Papilionoideae</taxon>
        <taxon>50 kb inversion clade</taxon>
        <taxon>NPAAA clade</taxon>
        <taxon>Hologalegina</taxon>
        <taxon>IRL clade</taxon>
        <taxon>Trifolieae</taxon>
        <taxon>Medicago</taxon>
    </lineage>
</organism>
<evidence type="ECO:0000256" key="1">
    <source>
        <dbReference type="SAM" id="MobiDB-lite"/>
    </source>
</evidence>
<evidence type="ECO:0000256" key="2">
    <source>
        <dbReference type="SAM" id="Phobius"/>
    </source>
</evidence>
<gene>
    <name evidence="3" type="ORF">MtrunA17_Chr8g0384471</name>
</gene>
<dbReference type="Proteomes" id="UP000265566">
    <property type="component" value="Chromosome 8"/>
</dbReference>